<dbReference type="Gene3D" id="3.40.50.300">
    <property type="entry name" value="P-loop containing nucleotide triphosphate hydrolases"/>
    <property type="match status" value="1"/>
</dbReference>
<keyword evidence="3" id="KW-1185">Reference proteome</keyword>
<dbReference type="InterPro" id="IPR011629">
    <property type="entry name" value="CobW-like_C"/>
</dbReference>
<dbReference type="SUPFAM" id="SSF90002">
    <property type="entry name" value="Hypothetical protein YjiA, C-terminal domain"/>
    <property type="match status" value="1"/>
</dbReference>
<accession>A0A7Z0ERM0</accession>
<gene>
    <name evidence="2" type="ORF">HNR10_004849</name>
</gene>
<evidence type="ECO:0000259" key="1">
    <source>
        <dbReference type="SMART" id="SM00833"/>
    </source>
</evidence>
<dbReference type="SMART" id="SM00833">
    <property type="entry name" value="CobW_C"/>
    <property type="match status" value="1"/>
</dbReference>
<comment type="caution">
    <text evidence="2">The sequence shown here is derived from an EMBL/GenBank/DDBJ whole genome shotgun (WGS) entry which is preliminary data.</text>
</comment>
<reference evidence="2 3" key="1">
    <citation type="submission" date="2020-07" db="EMBL/GenBank/DDBJ databases">
        <title>Sequencing the genomes of 1000 actinobacteria strains.</title>
        <authorList>
            <person name="Klenk H.-P."/>
        </authorList>
    </citation>
    <scope>NUCLEOTIDE SEQUENCE [LARGE SCALE GENOMIC DNA]</scope>
    <source>
        <strain evidence="2 3">DSM 44442</strain>
    </source>
</reference>
<evidence type="ECO:0000313" key="3">
    <source>
        <dbReference type="Proteomes" id="UP000572051"/>
    </source>
</evidence>
<feature type="domain" description="CobW C-terminal" evidence="1">
    <location>
        <begin position="235"/>
        <end position="351"/>
    </location>
</feature>
<evidence type="ECO:0000313" key="2">
    <source>
        <dbReference type="EMBL" id="NYJ36968.1"/>
    </source>
</evidence>
<dbReference type="InterPro" id="IPR027417">
    <property type="entry name" value="P-loop_NTPase"/>
</dbReference>
<dbReference type="InterPro" id="IPR051927">
    <property type="entry name" value="Zn_Chap_cDPG_Synth"/>
</dbReference>
<dbReference type="AlphaFoldDB" id="A0A7Z0ERM0"/>
<proteinExistence type="predicted"/>
<organism evidence="2 3">
    <name type="scientific">Nocardiopsis aegyptia</name>
    <dbReference type="NCBI Taxonomy" id="220378"/>
    <lineage>
        <taxon>Bacteria</taxon>
        <taxon>Bacillati</taxon>
        <taxon>Actinomycetota</taxon>
        <taxon>Actinomycetes</taxon>
        <taxon>Streptosporangiales</taxon>
        <taxon>Nocardiopsidaceae</taxon>
        <taxon>Nocardiopsis</taxon>
    </lineage>
</organism>
<protein>
    <submittedName>
        <fullName evidence="2">G3E family GTPase</fullName>
    </submittedName>
</protein>
<dbReference type="Pfam" id="PF07683">
    <property type="entry name" value="CobW_C"/>
    <property type="match status" value="1"/>
</dbReference>
<name>A0A7Z0ERM0_9ACTN</name>
<dbReference type="PANTHER" id="PTHR43603">
    <property type="entry name" value="COBW DOMAIN-CONTAINING PROTEIN DDB_G0274527"/>
    <property type="match status" value="1"/>
</dbReference>
<dbReference type="Proteomes" id="UP000572051">
    <property type="component" value="Unassembled WGS sequence"/>
</dbReference>
<dbReference type="PANTHER" id="PTHR43603:SF1">
    <property type="entry name" value="ZINC-REGULATED GTPASE METALLOPROTEIN ACTIVATOR 1"/>
    <property type="match status" value="1"/>
</dbReference>
<sequence length="370" mass="40670">MEAPSSMRVVVVSGLHRSARARTVEALITAVPGSVALHHDFDRIGEGVVHRLTRDRWGTVDHSRVELDHLCASCTLREDLVPFLLRLTEAGEHTLCVVETWEGVEPRPVADAVASEPALRLAAVVTAVDSERLLPDLAGHDDLGDRGLDIAVEDERTVAEVLAHQIEYPTVLALDGEPYRAEARSLLEHLNPAALVVSPGPDLADLTHGRFDPEHAANRLNPAWAQYADRDDARVRTLTWTRRRPLHPARLHEALEHIVAAGLRSRGRVWLAGRTDTLLVWDAYNDALLLESGGPWLDALPEAAMEMVSESRRASAQLDWDPAVGDRCQHLAFTGVDLDAERLVALLDSCLLTEDEAGEPLRFDPFADAL</sequence>
<dbReference type="EMBL" id="JACCFS010000001">
    <property type="protein sequence ID" value="NYJ36968.1"/>
    <property type="molecule type" value="Genomic_DNA"/>
</dbReference>